<reference evidence="3" key="1">
    <citation type="submission" date="2015-12" db="EMBL/GenBank/DDBJ databases">
        <title>De novo transcriptome assembly of four potential Pierce s Disease insect vectors from Arizona vineyards.</title>
        <authorList>
            <person name="Tassone E.E."/>
        </authorList>
    </citation>
    <scope>NUCLEOTIDE SEQUENCE</scope>
</reference>
<dbReference type="AlphaFoldDB" id="A0A1B6E507"/>
<evidence type="ECO:0000313" key="3">
    <source>
        <dbReference type="EMBL" id="JAS32998.1"/>
    </source>
</evidence>
<feature type="compositionally biased region" description="Basic and acidic residues" evidence="1">
    <location>
        <begin position="27"/>
        <end position="53"/>
    </location>
</feature>
<dbReference type="InterPro" id="IPR026094">
    <property type="entry name" value="GPS2"/>
</dbReference>
<dbReference type="EMBL" id="GEDC01004300">
    <property type="protein sequence ID" value="JAS32998.1"/>
    <property type="molecule type" value="Transcribed_RNA"/>
</dbReference>
<organism evidence="3">
    <name type="scientific">Clastoptera arizonana</name>
    <name type="common">Arizona spittle bug</name>
    <dbReference type="NCBI Taxonomy" id="38151"/>
    <lineage>
        <taxon>Eukaryota</taxon>
        <taxon>Metazoa</taxon>
        <taxon>Ecdysozoa</taxon>
        <taxon>Arthropoda</taxon>
        <taxon>Hexapoda</taxon>
        <taxon>Insecta</taxon>
        <taxon>Pterygota</taxon>
        <taxon>Neoptera</taxon>
        <taxon>Paraneoptera</taxon>
        <taxon>Hemiptera</taxon>
        <taxon>Auchenorrhyncha</taxon>
        <taxon>Cercopoidea</taxon>
        <taxon>Clastopteridae</taxon>
        <taxon>Clastoptera</taxon>
    </lineage>
</organism>
<gene>
    <name evidence="3" type="ORF">g.37973</name>
    <name evidence="2" type="ORF">g.37975</name>
</gene>
<dbReference type="PANTHER" id="PTHR22654">
    <property type="entry name" value="G PROTEIN PATHWAY SUPPRESSOR 2"/>
    <property type="match status" value="1"/>
</dbReference>
<dbReference type="PANTHER" id="PTHR22654:SF2">
    <property type="entry name" value="G PROTEIN PATHWAY SUPPRESSOR 2"/>
    <property type="match status" value="1"/>
</dbReference>
<dbReference type="EMBL" id="GEDC01018521">
    <property type="protein sequence ID" value="JAS18777.1"/>
    <property type="molecule type" value="Transcribed_RNA"/>
</dbReference>
<dbReference type="GO" id="GO:0005667">
    <property type="term" value="C:transcription regulator complex"/>
    <property type="evidence" value="ECO:0007669"/>
    <property type="project" value="TreeGrafter"/>
</dbReference>
<evidence type="ECO:0000256" key="1">
    <source>
        <dbReference type="SAM" id="MobiDB-lite"/>
    </source>
</evidence>
<feature type="region of interest" description="Disordered" evidence="1">
    <location>
        <begin position="149"/>
        <end position="173"/>
    </location>
</feature>
<sequence length="392" mass="44107">MPAVIIGRPPQKNEAIYSALKTHIIRERQKKKQEQEADAENERQRKERERQQKQDVMTLGETREQISQLEQKLGQLKDEKHQLFLQLKKVLNEDDNRRRQLVKESNEVMEMYAYPGVSLGNPQIFLQQNIPIAGRNTLYKVPAQHTLLPGGTLKRRRSPSPPNASGYHSQYTYKPGAAPSAYQKVDDNRRAPEYFRAVLWNKNSQYGPYFPAPATTMQVSTGKSQAIYTYPGQHYTQPTGSSSTQQRESNNQESPVPPPKSLYMPQARQHSSQPYLHVTIDQKPNVSEDNFYSSQIRPANHVPLQGGGIPIHQPPQGAKTGGITSGSPIRPPVSVPPPYAVMSSTAPHNVSINRIVHSQAKFNVQPSSSPPARYCSNITTANIPPYSLQFRE</sequence>
<feature type="compositionally biased region" description="Polar residues" evidence="1">
    <location>
        <begin position="234"/>
        <end position="254"/>
    </location>
</feature>
<proteinExistence type="predicted"/>
<name>A0A1B6E507_9HEMI</name>
<dbReference type="GO" id="GO:0003712">
    <property type="term" value="F:transcription coregulator activity"/>
    <property type="evidence" value="ECO:0007669"/>
    <property type="project" value="TreeGrafter"/>
</dbReference>
<feature type="region of interest" description="Disordered" evidence="1">
    <location>
        <begin position="231"/>
        <end position="272"/>
    </location>
</feature>
<feature type="region of interest" description="Disordered" evidence="1">
    <location>
        <begin position="27"/>
        <end position="59"/>
    </location>
</feature>
<evidence type="ECO:0008006" key="4">
    <source>
        <dbReference type="Google" id="ProtNLM"/>
    </source>
</evidence>
<evidence type="ECO:0000313" key="2">
    <source>
        <dbReference type="EMBL" id="JAS18777.1"/>
    </source>
</evidence>
<protein>
    <recommendedName>
        <fullName evidence="4">G protein pathway suppressor 2</fullName>
    </recommendedName>
</protein>
<dbReference type="Pfam" id="PF15991">
    <property type="entry name" value="G_path_suppress"/>
    <property type="match status" value="1"/>
</dbReference>
<accession>A0A1B6E507</accession>
<dbReference type="GO" id="GO:0006357">
    <property type="term" value="P:regulation of transcription by RNA polymerase II"/>
    <property type="evidence" value="ECO:0007669"/>
    <property type="project" value="TreeGrafter"/>
</dbReference>